<evidence type="ECO:0000256" key="14">
    <source>
        <dbReference type="ARBA" id="ARBA00022912"/>
    </source>
</evidence>
<dbReference type="Gene3D" id="6.10.340.10">
    <property type="match status" value="1"/>
</dbReference>
<evidence type="ECO:0000256" key="16">
    <source>
        <dbReference type="ARBA" id="ARBA00023016"/>
    </source>
</evidence>
<feature type="transmembrane region" description="Helical" evidence="21">
    <location>
        <begin position="58"/>
        <end position="77"/>
    </location>
</feature>
<dbReference type="RefSeq" id="WP_010485503.1">
    <property type="nucleotide sequence ID" value="NZ_AJLO02000015.1"/>
</dbReference>
<dbReference type="GO" id="GO:0000155">
    <property type="term" value="F:phosphorelay sensor kinase activity"/>
    <property type="evidence" value="ECO:0007669"/>
    <property type="project" value="InterPro"/>
</dbReference>
<dbReference type="SMART" id="SM00388">
    <property type="entry name" value="HisKA"/>
    <property type="match status" value="1"/>
</dbReference>
<dbReference type="SUPFAM" id="SSF55874">
    <property type="entry name" value="ATPase domain of HSP90 chaperone/DNA topoisomerase II/histidine kinase"/>
    <property type="match status" value="1"/>
</dbReference>
<dbReference type="SMART" id="SM00304">
    <property type="entry name" value="HAMP"/>
    <property type="match status" value="1"/>
</dbReference>
<dbReference type="OrthoDB" id="9804645at2"/>
<accession>A0A0L8AD34</accession>
<evidence type="ECO:0000313" key="25">
    <source>
        <dbReference type="Proteomes" id="UP000036890"/>
    </source>
</evidence>
<dbReference type="SMART" id="SM00387">
    <property type="entry name" value="HATPase_c"/>
    <property type="match status" value="1"/>
</dbReference>
<comment type="subcellular location">
    <subcellularLocation>
        <location evidence="4">Cell membrane</location>
        <topology evidence="4">Multi-pass membrane protein</topology>
    </subcellularLocation>
</comment>
<dbReference type="GO" id="GO:0005886">
    <property type="term" value="C:plasma membrane"/>
    <property type="evidence" value="ECO:0007669"/>
    <property type="project" value="UniProtKB-SubCell"/>
</dbReference>
<organism evidence="24 25">
    <name type="scientific">Stenotrophomonas geniculata N1</name>
    <dbReference type="NCBI Taxonomy" id="1167641"/>
    <lineage>
        <taxon>Bacteria</taxon>
        <taxon>Pseudomonadati</taxon>
        <taxon>Pseudomonadota</taxon>
        <taxon>Gammaproteobacteria</taxon>
        <taxon>Lysobacterales</taxon>
        <taxon>Lysobacteraceae</taxon>
        <taxon>Stenotrophomonas</taxon>
    </lineage>
</organism>
<dbReference type="AlphaFoldDB" id="A0A0L8AD34"/>
<comment type="caution">
    <text evidence="24">The sequence shown here is derived from an EMBL/GenBank/DDBJ whole genome shotgun (WGS) entry which is preliminary data.</text>
</comment>
<evidence type="ECO:0000256" key="1">
    <source>
        <dbReference type="ARBA" id="ARBA00000085"/>
    </source>
</evidence>
<keyword evidence="13" id="KW-0460">Magnesium</keyword>
<dbReference type="InterPro" id="IPR005467">
    <property type="entry name" value="His_kinase_dom"/>
</dbReference>
<proteinExistence type="predicted"/>
<evidence type="ECO:0000259" key="22">
    <source>
        <dbReference type="PROSITE" id="PS50109"/>
    </source>
</evidence>
<feature type="domain" description="Histidine kinase" evidence="22">
    <location>
        <begin position="144"/>
        <end position="356"/>
    </location>
</feature>
<evidence type="ECO:0000256" key="5">
    <source>
        <dbReference type="ARBA" id="ARBA00012438"/>
    </source>
</evidence>
<dbReference type="EMBL" id="AJLO02000015">
    <property type="protein sequence ID" value="KOF00137.1"/>
    <property type="molecule type" value="Genomic_DNA"/>
</dbReference>
<dbReference type="InterPro" id="IPR036890">
    <property type="entry name" value="HATPase_C_sf"/>
</dbReference>
<keyword evidence="18" id="KW-0464">Manganese</keyword>
<reference evidence="24 25" key="1">
    <citation type="journal article" date="2012" name="J. Bacteriol.">
        <title>Genome sequence of a novel nicotine-degrading strain, Pseudomonas geniculata N1.</title>
        <authorList>
            <person name="Tang H."/>
            <person name="Yu H."/>
            <person name="Tai C."/>
            <person name="Huang K."/>
            <person name="Liu Y."/>
            <person name="Wang L."/>
            <person name="Yao Y."/>
            <person name="Wu G."/>
            <person name="Xu P."/>
        </authorList>
    </citation>
    <scope>NUCLEOTIDE SEQUENCE [LARGE SCALE GENOMIC DNA]</scope>
    <source>
        <strain evidence="24 25">N1</strain>
    </source>
</reference>
<keyword evidence="16" id="KW-0346">Stress response</keyword>
<dbReference type="PRINTS" id="PR00344">
    <property type="entry name" value="BCTRLSENSOR"/>
</dbReference>
<evidence type="ECO:0000256" key="7">
    <source>
        <dbReference type="ARBA" id="ARBA00022553"/>
    </source>
</evidence>
<feature type="domain" description="HAMP" evidence="23">
    <location>
        <begin position="82"/>
        <end position="136"/>
    </location>
</feature>
<dbReference type="InterPro" id="IPR003660">
    <property type="entry name" value="HAMP_dom"/>
</dbReference>
<keyword evidence="7" id="KW-0597">Phosphoprotein</keyword>
<evidence type="ECO:0000256" key="21">
    <source>
        <dbReference type="SAM" id="Phobius"/>
    </source>
</evidence>
<evidence type="ECO:0000256" key="4">
    <source>
        <dbReference type="ARBA" id="ARBA00004651"/>
    </source>
</evidence>
<dbReference type="PROSITE" id="PS50885">
    <property type="entry name" value="HAMP"/>
    <property type="match status" value="1"/>
</dbReference>
<comment type="catalytic activity">
    <reaction evidence="1">
        <text>ATP + protein L-histidine = ADP + protein N-phospho-L-histidine.</text>
        <dbReference type="EC" id="2.7.13.3"/>
    </reaction>
</comment>
<evidence type="ECO:0000256" key="20">
    <source>
        <dbReference type="ARBA" id="ARBA00041776"/>
    </source>
</evidence>
<dbReference type="InterPro" id="IPR003661">
    <property type="entry name" value="HisK_dim/P_dom"/>
</dbReference>
<evidence type="ECO:0000256" key="17">
    <source>
        <dbReference type="ARBA" id="ARBA00023026"/>
    </source>
</evidence>
<dbReference type="InterPro" id="IPR050980">
    <property type="entry name" value="2C_sensor_his_kinase"/>
</dbReference>
<feature type="transmembrane region" description="Helical" evidence="21">
    <location>
        <begin position="12"/>
        <end position="38"/>
    </location>
</feature>
<evidence type="ECO:0000256" key="9">
    <source>
        <dbReference type="ARBA" id="ARBA00022741"/>
    </source>
</evidence>
<comment type="cofactor">
    <cofactor evidence="3">
        <name>Mg(2+)</name>
        <dbReference type="ChEBI" id="CHEBI:18420"/>
    </cofactor>
</comment>
<keyword evidence="10 24" id="KW-0418">Kinase</keyword>
<dbReference type="Pfam" id="PF02518">
    <property type="entry name" value="HATPase_c"/>
    <property type="match status" value="1"/>
</dbReference>
<evidence type="ECO:0000256" key="19">
    <source>
        <dbReference type="ARBA" id="ARBA00040454"/>
    </source>
</evidence>
<dbReference type="PROSITE" id="PS50109">
    <property type="entry name" value="HIS_KIN"/>
    <property type="match status" value="1"/>
</dbReference>
<dbReference type="InterPro" id="IPR036097">
    <property type="entry name" value="HisK_dim/P_sf"/>
</dbReference>
<evidence type="ECO:0000256" key="3">
    <source>
        <dbReference type="ARBA" id="ARBA00001946"/>
    </source>
</evidence>
<keyword evidence="11" id="KW-0378">Hydrolase</keyword>
<dbReference type="PANTHER" id="PTHR44936">
    <property type="entry name" value="SENSOR PROTEIN CREC"/>
    <property type="match status" value="1"/>
</dbReference>
<evidence type="ECO:0000313" key="24">
    <source>
        <dbReference type="EMBL" id="KOF00137.1"/>
    </source>
</evidence>
<keyword evidence="21" id="KW-0812">Transmembrane</keyword>
<comment type="cofactor">
    <cofactor evidence="2">
        <name>Mn(2+)</name>
        <dbReference type="ChEBI" id="CHEBI:29035"/>
    </cofactor>
</comment>
<evidence type="ECO:0000256" key="12">
    <source>
        <dbReference type="ARBA" id="ARBA00022840"/>
    </source>
</evidence>
<dbReference type="Gene3D" id="3.30.565.10">
    <property type="entry name" value="Histidine kinase-like ATPase, C-terminal domain"/>
    <property type="match status" value="1"/>
</dbReference>
<gene>
    <name evidence="24" type="ORF">W7K_07275</name>
</gene>
<name>A0A0L8AD34_9GAMM</name>
<dbReference type="SUPFAM" id="SSF47384">
    <property type="entry name" value="Homodimeric domain of signal transducing histidine kinase"/>
    <property type="match status" value="1"/>
</dbReference>
<evidence type="ECO:0000256" key="2">
    <source>
        <dbReference type="ARBA" id="ARBA00001936"/>
    </source>
</evidence>
<dbReference type="PANTHER" id="PTHR44936:SF9">
    <property type="entry name" value="SENSOR PROTEIN CREC"/>
    <property type="match status" value="1"/>
</dbReference>
<dbReference type="Pfam" id="PF00672">
    <property type="entry name" value="HAMP"/>
    <property type="match status" value="1"/>
</dbReference>
<keyword evidence="17" id="KW-0843">Virulence</keyword>
<keyword evidence="12" id="KW-0067">ATP-binding</keyword>
<evidence type="ECO:0000256" key="15">
    <source>
        <dbReference type="ARBA" id="ARBA00023012"/>
    </source>
</evidence>
<evidence type="ECO:0000256" key="11">
    <source>
        <dbReference type="ARBA" id="ARBA00022801"/>
    </source>
</evidence>
<dbReference type="InterPro" id="IPR004358">
    <property type="entry name" value="Sig_transdc_His_kin-like_C"/>
</dbReference>
<dbReference type="Gene3D" id="1.10.287.130">
    <property type="match status" value="1"/>
</dbReference>
<keyword evidence="14" id="KW-0904">Protein phosphatase</keyword>
<evidence type="ECO:0000256" key="6">
    <source>
        <dbReference type="ARBA" id="ARBA00022475"/>
    </source>
</evidence>
<dbReference type="EC" id="2.7.13.3" evidence="5"/>
<keyword evidence="21" id="KW-1133">Transmembrane helix</keyword>
<evidence type="ECO:0000256" key="13">
    <source>
        <dbReference type="ARBA" id="ARBA00022842"/>
    </source>
</evidence>
<evidence type="ECO:0000256" key="10">
    <source>
        <dbReference type="ARBA" id="ARBA00022777"/>
    </source>
</evidence>
<keyword evidence="15" id="KW-0902">Two-component regulatory system</keyword>
<keyword evidence="6" id="KW-1003">Cell membrane</keyword>
<keyword evidence="9" id="KW-0547">Nucleotide-binding</keyword>
<sequence length="358" mass="39119">MNPKGKSIGRQITLSITVASLCSTVLSISGFYLFYYLMEVFYPRWYDEPETIMPSGLEWLWIGLTATVVVALATLIASRLTRRIITPLNSVAESLRRVASGDLEARARGGDTSMTEAATLVSDFNSMAERLSRMSENRVFWNAAIAHELRTPMTILRGRLQGIAEGVFEPGPEQFNSMLTQLEGLTRIIEDLRVVSLAESGHLDLRLQRSDVSVQVAAVVEAMSEALTESGFSVTLDARSSLADCDPARIRQAVLALLENARRHAIPSPLQVRVTLAEGHCTVTVEDGGPGVPDDLRDSIFEAFQRTDVSRSRQSGGSGLGLAVVRAIAVAHHGTARCRATERGGSAFEIRWPVHARR</sequence>
<dbReference type="GO" id="GO:0005524">
    <property type="term" value="F:ATP binding"/>
    <property type="evidence" value="ECO:0007669"/>
    <property type="project" value="UniProtKB-KW"/>
</dbReference>
<dbReference type="InterPro" id="IPR003594">
    <property type="entry name" value="HATPase_dom"/>
</dbReference>
<dbReference type="Proteomes" id="UP000036890">
    <property type="component" value="Unassembled WGS sequence"/>
</dbReference>
<protein>
    <recommendedName>
        <fullName evidence="19">Signal transduction histidine-protein kinase/phosphatase MprB</fullName>
        <ecNumber evidence="5">2.7.13.3</ecNumber>
    </recommendedName>
    <alternativeName>
        <fullName evidence="20">Mycobacterial persistence regulator B</fullName>
    </alternativeName>
</protein>
<dbReference type="CDD" id="cd06225">
    <property type="entry name" value="HAMP"/>
    <property type="match status" value="1"/>
</dbReference>
<evidence type="ECO:0000256" key="8">
    <source>
        <dbReference type="ARBA" id="ARBA00022679"/>
    </source>
</evidence>
<evidence type="ECO:0000256" key="18">
    <source>
        <dbReference type="ARBA" id="ARBA00023211"/>
    </source>
</evidence>
<dbReference type="SUPFAM" id="SSF158472">
    <property type="entry name" value="HAMP domain-like"/>
    <property type="match status" value="1"/>
</dbReference>
<evidence type="ECO:0000259" key="23">
    <source>
        <dbReference type="PROSITE" id="PS50885"/>
    </source>
</evidence>
<keyword evidence="8" id="KW-0808">Transferase</keyword>
<dbReference type="CDD" id="cd00082">
    <property type="entry name" value="HisKA"/>
    <property type="match status" value="1"/>
</dbReference>
<keyword evidence="21" id="KW-0472">Membrane</keyword>
<dbReference type="GO" id="GO:0004721">
    <property type="term" value="F:phosphoprotein phosphatase activity"/>
    <property type="evidence" value="ECO:0007669"/>
    <property type="project" value="UniProtKB-KW"/>
</dbReference>
<dbReference type="Pfam" id="PF00512">
    <property type="entry name" value="HisKA"/>
    <property type="match status" value="1"/>
</dbReference>